<protein>
    <submittedName>
        <fullName evidence="1 3">Uncharacterized protein</fullName>
    </submittedName>
</protein>
<sequence length="113" mass="12700">MFTTQGRLKEVPTPQPKKDADDICRSLFVALAVSGTSLSDLCVQLKQVADTERKELHSLLESYLQMFSWEDEVHRLVDEGTRDDVVTCSKSPWPSSIALVERSDGDLPLDVDY</sequence>
<evidence type="ECO:0000313" key="3">
    <source>
        <dbReference type="WBParaSite" id="TTAC_0000551301-mRNA-1"/>
    </source>
</evidence>
<gene>
    <name evidence="1" type="ORF">TTAC_LOCUS5498</name>
</gene>
<evidence type="ECO:0000313" key="1">
    <source>
        <dbReference type="EMBL" id="VDM27098.1"/>
    </source>
</evidence>
<reference evidence="1 2" key="2">
    <citation type="submission" date="2018-11" db="EMBL/GenBank/DDBJ databases">
        <authorList>
            <consortium name="Pathogen Informatics"/>
        </authorList>
    </citation>
    <scope>NUCLEOTIDE SEQUENCE [LARGE SCALE GENOMIC DNA]</scope>
</reference>
<dbReference type="OrthoDB" id="6262013at2759"/>
<dbReference type="Proteomes" id="UP000274429">
    <property type="component" value="Unassembled WGS sequence"/>
</dbReference>
<keyword evidence="2" id="KW-1185">Reference proteome</keyword>
<evidence type="ECO:0000313" key="2">
    <source>
        <dbReference type="Proteomes" id="UP000274429"/>
    </source>
</evidence>
<organism evidence="3">
    <name type="scientific">Hydatigena taeniaeformis</name>
    <name type="common">Feline tapeworm</name>
    <name type="synonym">Taenia taeniaeformis</name>
    <dbReference type="NCBI Taxonomy" id="6205"/>
    <lineage>
        <taxon>Eukaryota</taxon>
        <taxon>Metazoa</taxon>
        <taxon>Spiralia</taxon>
        <taxon>Lophotrochozoa</taxon>
        <taxon>Platyhelminthes</taxon>
        <taxon>Cestoda</taxon>
        <taxon>Eucestoda</taxon>
        <taxon>Cyclophyllidea</taxon>
        <taxon>Taeniidae</taxon>
        <taxon>Hydatigera</taxon>
    </lineage>
</organism>
<dbReference type="WBParaSite" id="TTAC_0000551301-mRNA-1">
    <property type="protein sequence ID" value="TTAC_0000551301-mRNA-1"/>
    <property type="gene ID" value="TTAC_0000551301"/>
</dbReference>
<reference evidence="3" key="1">
    <citation type="submission" date="2017-02" db="UniProtKB">
        <authorList>
            <consortium name="WormBaseParasite"/>
        </authorList>
    </citation>
    <scope>IDENTIFICATION</scope>
</reference>
<name>A0A0R3WXM3_HYDTA</name>
<dbReference type="EMBL" id="UYWX01007746">
    <property type="protein sequence ID" value="VDM27098.1"/>
    <property type="molecule type" value="Genomic_DNA"/>
</dbReference>
<dbReference type="AlphaFoldDB" id="A0A0R3WXM3"/>
<accession>A0A0R3WXM3</accession>
<proteinExistence type="predicted"/>